<dbReference type="AlphaFoldDB" id="A0A285R2L0"/>
<name>A0A285R2L0_9SPHN</name>
<feature type="transmembrane region" description="Helical" evidence="1">
    <location>
        <begin position="26"/>
        <end position="49"/>
    </location>
</feature>
<dbReference type="Gene3D" id="3.30.450.40">
    <property type="match status" value="1"/>
</dbReference>
<keyword evidence="1" id="KW-1133">Transmembrane helix</keyword>
<dbReference type="Pfam" id="PF01590">
    <property type="entry name" value="GAF"/>
    <property type="match status" value="1"/>
</dbReference>
<dbReference type="Proteomes" id="UP000219494">
    <property type="component" value="Unassembled WGS sequence"/>
</dbReference>
<reference evidence="3 4" key="1">
    <citation type="submission" date="2017-07" db="EMBL/GenBank/DDBJ databases">
        <authorList>
            <person name="Sun Z.S."/>
            <person name="Albrecht U."/>
            <person name="Echele G."/>
            <person name="Lee C.C."/>
        </authorList>
    </citation>
    <scope>NUCLEOTIDE SEQUENCE [LARGE SCALE GENOMIC DNA]</scope>
    <source>
        <strain evidence="3 4">CGMCC 1.12672</strain>
    </source>
</reference>
<evidence type="ECO:0000313" key="4">
    <source>
        <dbReference type="Proteomes" id="UP000219494"/>
    </source>
</evidence>
<accession>A0A285R2L0</accession>
<evidence type="ECO:0000259" key="2">
    <source>
        <dbReference type="SMART" id="SM00065"/>
    </source>
</evidence>
<dbReference type="RefSeq" id="WP_097063602.1">
    <property type="nucleotide sequence ID" value="NZ_OBMI01000002.1"/>
</dbReference>
<dbReference type="SUPFAM" id="SSF55781">
    <property type="entry name" value="GAF domain-like"/>
    <property type="match status" value="1"/>
</dbReference>
<dbReference type="InterPro" id="IPR029016">
    <property type="entry name" value="GAF-like_dom_sf"/>
</dbReference>
<organism evidence="3 4">
    <name type="scientific">Sphingomonas guangdongensis</name>
    <dbReference type="NCBI Taxonomy" id="1141890"/>
    <lineage>
        <taxon>Bacteria</taxon>
        <taxon>Pseudomonadati</taxon>
        <taxon>Pseudomonadota</taxon>
        <taxon>Alphaproteobacteria</taxon>
        <taxon>Sphingomonadales</taxon>
        <taxon>Sphingomonadaceae</taxon>
        <taxon>Sphingomonas</taxon>
    </lineage>
</organism>
<proteinExistence type="predicted"/>
<keyword evidence="1" id="KW-0472">Membrane</keyword>
<dbReference type="PANTHER" id="PTHR43102:SF2">
    <property type="entry name" value="GAF DOMAIN-CONTAINING PROTEIN"/>
    <property type="match status" value="1"/>
</dbReference>
<evidence type="ECO:0000256" key="1">
    <source>
        <dbReference type="SAM" id="Phobius"/>
    </source>
</evidence>
<keyword evidence="4" id="KW-1185">Reference proteome</keyword>
<dbReference type="PANTHER" id="PTHR43102">
    <property type="entry name" value="SLR1143 PROTEIN"/>
    <property type="match status" value="1"/>
</dbReference>
<dbReference type="EMBL" id="OBMI01000002">
    <property type="protein sequence ID" value="SOB86597.1"/>
    <property type="molecule type" value="Genomic_DNA"/>
</dbReference>
<dbReference type="OrthoDB" id="9812260at2"/>
<dbReference type="SMART" id="SM00065">
    <property type="entry name" value="GAF"/>
    <property type="match status" value="1"/>
</dbReference>
<gene>
    <name evidence="3" type="ORF">SAMN06297144_1704</name>
</gene>
<keyword evidence="1" id="KW-0812">Transmembrane</keyword>
<feature type="domain" description="GAF" evidence="2">
    <location>
        <begin position="23"/>
        <end position="165"/>
    </location>
</feature>
<dbReference type="InterPro" id="IPR003018">
    <property type="entry name" value="GAF"/>
</dbReference>
<evidence type="ECO:0000313" key="3">
    <source>
        <dbReference type="EMBL" id="SOB86597.1"/>
    </source>
</evidence>
<protein>
    <submittedName>
        <fullName evidence="3">GAF domain-containing protein</fullName>
    </submittedName>
</protein>
<sequence length="174" mass="18953">MDGDQDEGARIACVRSFALLDTPDEAAFDAVAADAALFFGAAHAVVSLIDRDRQWYKARHGVTEREVPRGLSLCTHAIRTTEVTIVPDARADDRFATNPFVTGAPFVRFYAAAPLRAREGLRVGTLCVFDPAPRAAVSHAEVARLQALADRTVALMEGHRRRLEPSSPTLRRTG</sequence>